<dbReference type="NCBIfam" id="TIGR04057">
    <property type="entry name" value="SusC_RagA_signa"/>
    <property type="match status" value="1"/>
</dbReference>
<dbReference type="InterPro" id="IPR023997">
    <property type="entry name" value="TonB-dep_OMP_SusC/RagA_CS"/>
</dbReference>
<keyword evidence="2 4" id="KW-0472">Membrane</keyword>
<evidence type="ECO:0000313" key="7">
    <source>
        <dbReference type="Proteomes" id="UP000033121"/>
    </source>
</evidence>
<keyword evidence="7" id="KW-1185">Reference proteome</keyword>
<accession>A0A0E9N2H4</accession>
<protein>
    <submittedName>
        <fullName evidence="6">Putative TonB-dependent receptor</fullName>
    </submittedName>
</protein>
<dbReference type="Proteomes" id="UP000033121">
    <property type="component" value="Unassembled WGS sequence"/>
</dbReference>
<dbReference type="Gene3D" id="2.60.40.1120">
    <property type="entry name" value="Carboxypeptidase-like, regulatory domain"/>
    <property type="match status" value="1"/>
</dbReference>
<dbReference type="SUPFAM" id="SSF56935">
    <property type="entry name" value="Porins"/>
    <property type="match status" value="1"/>
</dbReference>
<dbReference type="SUPFAM" id="SSF49464">
    <property type="entry name" value="Carboxypeptidase regulatory domain-like"/>
    <property type="match status" value="1"/>
</dbReference>
<evidence type="ECO:0000256" key="2">
    <source>
        <dbReference type="ARBA" id="ARBA00023136"/>
    </source>
</evidence>
<evidence type="ECO:0000256" key="4">
    <source>
        <dbReference type="PROSITE-ProRule" id="PRU01360"/>
    </source>
</evidence>
<dbReference type="Pfam" id="PF07715">
    <property type="entry name" value="Plug"/>
    <property type="match status" value="1"/>
</dbReference>
<dbReference type="NCBIfam" id="TIGR04056">
    <property type="entry name" value="OMP_RagA_SusC"/>
    <property type="match status" value="1"/>
</dbReference>
<dbReference type="InterPro" id="IPR039426">
    <property type="entry name" value="TonB-dep_rcpt-like"/>
</dbReference>
<dbReference type="Gene3D" id="3.55.50.30">
    <property type="match status" value="1"/>
</dbReference>
<keyword evidence="4" id="KW-0812">Transmembrane</keyword>
<keyword evidence="3 4" id="KW-0998">Cell outer membrane</keyword>
<reference evidence="6 7" key="1">
    <citation type="submission" date="2015-04" db="EMBL/GenBank/DDBJ databases">
        <title>Whole genome shotgun sequence of Flavihumibacter petaseus NBRC 106054.</title>
        <authorList>
            <person name="Miyazawa S."/>
            <person name="Hosoyama A."/>
            <person name="Hashimoto M."/>
            <person name="Noguchi M."/>
            <person name="Tsuchikane K."/>
            <person name="Ohji S."/>
            <person name="Yamazoe A."/>
            <person name="Ichikawa N."/>
            <person name="Kimura A."/>
            <person name="Fujita N."/>
        </authorList>
    </citation>
    <scope>NUCLEOTIDE SEQUENCE [LARGE SCALE GENOMIC DNA]</scope>
    <source>
        <strain evidence="6 7">NBRC 106054</strain>
    </source>
</reference>
<dbReference type="SMART" id="SM00965">
    <property type="entry name" value="STN"/>
    <property type="match status" value="1"/>
</dbReference>
<evidence type="ECO:0000256" key="1">
    <source>
        <dbReference type="ARBA" id="ARBA00022448"/>
    </source>
</evidence>
<dbReference type="GO" id="GO:0009279">
    <property type="term" value="C:cell outer membrane"/>
    <property type="evidence" value="ECO:0007669"/>
    <property type="project" value="UniProtKB-SubCell"/>
</dbReference>
<comment type="caution">
    <text evidence="6">The sequence shown here is derived from an EMBL/GenBank/DDBJ whole genome shotgun (WGS) entry which is preliminary data.</text>
</comment>
<name>A0A0E9N2H4_9BACT</name>
<dbReference type="Pfam" id="PF07660">
    <property type="entry name" value="STN"/>
    <property type="match status" value="1"/>
</dbReference>
<evidence type="ECO:0000259" key="5">
    <source>
        <dbReference type="SMART" id="SM00965"/>
    </source>
</evidence>
<proteinExistence type="inferred from homology"/>
<dbReference type="Pfam" id="PF13715">
    <property type="entry name" value="CarbopepD_reg_2"/>
    <property type="match status" value="1"/>
</dbReference>
<comment type="subcellular location">
    <subcellularLocation>
        <location evidence="4">Cell outer membrane</location>
        <topology evidence="4">Multi-pass membrane protein</topology>
    </subcellularLocation>
</comment>
<dbReference type="PROSITE" id="PS00018">
    <property type="entry name" value="EF_HAND_1"/>
    <property type="match status" value="1"/>
</dbReference>
<dbReference type="AlphaFoldDB" id="A0A0E9N2H4"/>
<dbReference type="InterPro" id="IPR011662">
    <property type="entry name" value="Secretin/TonB_short_N"/>
</dbReference>
<dbReference type="EMBL" id="BBWV01000002">
    <property type="protein sequence ID" value="GAO43525.1"/>
    <property type="molecule type" value="Genomic_DNA"/>
</dbReference>
<comment type="similarity">
    <text evidence="4">Belongs to the TonB-dependent receptor family.</text>
</comment>
<evidence type="ECO:0000256" key="3">
    <source>
        <dbReference type="ARBA" id="ARBA00023237"/>
    </source>
</evidence>
<organism evidence="6 7">
    <name type="scientific">Flavihumibacter petaseus NBRC 106054</name>
    <dbReference type="NCBI Taxonomy" id="1220578"/>
    <lineage>
        <taxon>Bacteria</taxon>
        <taxon>Pseudomonadati</taxon>
        <taxon>Bacteroidota</taxon>
        <taxon>Chitinophagia</taxon>
        <taxon>Chitinophagales</taxon>
        <taxon>Chitinophagaceae</taxon>
        <taxon>Flavihumibacter</taxon>
    </lineage>
</organism>
<dbReference type="InterPro" id="IPR012910">
    <property type="entry name" value="Plug_dom"/>
</dbReference>
<dbReference type="InterPro" id="IPR018247">
    <property type="entry name" value="EF_Hand_1_Ca_BS"/>
</dbReference>
<dbReference type="STRING" id="1220578.FPE01S_02_06300"/>
<dbReference type="PROSITE" id="PS52016">
    <property type="entry name" value="TONB_DEPENDENT_REC_3"/>
    <property type="match status" value="1"/>
</dbReference>
<dbReference type="OrthoDB" id="9768177at2"/>
<keyword evidence="1 4" id="KW-0813">Transport</keyword>
<dbReference type="InterPro" id="IPR037066">
    <property type="entry name" value="Plug_dom_sf"/>
</dbReference>
<feature type="domain" description="Secretin/TonB short N-terminal" evidence="5">
    <location>
        <begin position="69"/>
        <end position="120"/>
    </location>
</feature>
<evidence type="ECO:0000313" key="6">
    <source>
        <dbReference type="EMBL" id="GAO43525.1"/>
    </source>
</evidence>
<gene>
    <name evidence="6" type="ORF">FPE01S_02_06300</name>
</gene>
<keyword evidence="6" id="KW-0675">Receptor</keyword>
<dbReference type="InterPro" id="IPR008969">
    <property type="entry name" value="CarboxyPept-like_regulatory"/>
</dbReference>
<sequence>MDFRPTGSYFRSGPEMPKKLLFYMRLTAILFLAAVLQVSARGFGQEVSVSKKKIGLERFFREVNKQTGYNFIYNEELVSRTRSFSLNITKMPLRQALDLVLRDKPISYRIVDKTIILRPGVQVTDEAKFRIVTIPVKGRVLDASGNPLSGVSIVQKGKPTGTSTDESGYFSLEVEENSTIEISIVGYMTKAIRVGKDTELNNITLDKLANDLGEVIVIGYGTTTKGKNITAVSTLKAEKIQNLGATSVGEALAGRVPGVLVNSSGGGPGKKPQISIRGGGTPLYVIDDIISTEFQFQTLNINDIDNISFLKDGPATAIYGVAAGNGIVLVTTKRGGKGKVSVNYNYGHDWVQPTILPNKISSYEIATLTNSVDEMEGNPGRYAPEDVQKYKDQSDPLNFPNTDWQSTVLKKFAPQNRHNLSVAGGGKQSQYYASLGYLDQGTLYRENTNWLKRYNYRVSVSSDFEKIGLKTTIALYGTTESQRNPNSSYGSGYYYVWGHIQNSSPMEKAFADLEHTRYSNKGDHPLVEISPESGYARNEDRDINGNVVLQWSVPGVKGLSLKGNANYRQFNSSGRSWNATAPQYSIGSDVPVATNKPNLSLVNTNGYNYVLQGFGTYDRAFGDHSISAMFGYEQAYVYGETSTTGRNSFDFNFDQINYGPQANVFNNGSMSESVRNAFLGRLSYNFRNTYFLEASFRDDGSDLFPEGNRRGFFPGVALGWVISNEKFMLGLNQKNILNYLKYRISYGEVGQNTVDGLTPFAYVPGYTLGSGYVVNGVLQPSLNMPAIPSPDITWYKMNTFNTGFEFATLSNHLSGSLDYFYLRTTNYLASASGQRYTDPLGTPLPFRLSNGAKRRAGWDGSLKYSNVAGKLSYSVGANYTYFNELWEVNPNEDSATLKNPYTTSYNQTAYLQTALLNSGLYQNAADIINNPRRLSSVLAPGDIMYVDANGDGKIDNADLRRAGSATFPRSIFGLTADLRYGSWYFSMLWQGSGKRSMYLGDVFRSNYVGNIRYDFQTEDHWTPGAGNTQFPRLVSGSGVNGGNNEQTSDFWIIDAGYVRLKALQVGYDFKPLVGNKLNFLTDLRVTLSGTNLLTFSQLKKYGLDAETGSTNNYDYPTSRVYSINVNIGF</sequence>
<dbReference type="InterPro" id="IPR023996">
    <property type="entry name" value="TonB-dep_OMP_SusC/RagA"/>
</dbReference>
<dbReference type="Gene3D" id="2.170.130.10">
    <property type="entry name" value="TonB-dependent receptor, plug domain"/>
    <property type="match status" value="1"/>
</dbReference>
<keyword evidence="4" id="KW-1134">Transmembrane beta strand</keyword>